<organism evidence="2 3">
    <name type="scientific">Steinernema glaseri</name>
    <dbReference type="NCBI Taxonomy" id="37863"/>
    <lineage>
        <taxon>Eukaryota</taxon>
        <taxon>Metazoa</taxon>
        <taxon>Ecdysozoa</taxon>
        <taxon>Nematoda</taxon>
        <taxon>Chromadorea</taxon>
        <taxon>Rhabditida</taxon>
        <taxon>Tylenchina</taxon>
        <taxon>Panagrolaimomorpha</taxon>
        <taxon>Strongyloidoidea</taxon>
        <taxon>Steinernematidae</taxon>
        <taxon>Steinernema</taxon>
    </lineage>
</organism>
<dbReference type="AlphaFoldDB" id="A0A1I7ZK80"/>
<evidence type="ECO:0000256" key="1">
    <source>
        <dbReference type="SAM" id="MobiDB-lite"/>
    </source>
</evidence>
<feature type="region of interest" description="Disordered" evidence="1">
    <location>
        <begin position="156"/>
        <end position="202"/>
    </location>
</feature>
<keyword evidence="2" id="KW-1185">Reference proteome</keyword>
<dbReference type="Proteomes" id="UP000095287">
    <property type="component" value="Unplaced"/>
</dbReference>
<feature type="region of interest" description="Disordered" evidence="1">
    <location>
        <begin position="45"/>
        <end position="143"/>
    </location>
</feature>
<sequence length="202" mass="22569">MGSSPATSAGKRRTPPGSIRKRTRNNDEYTSITDTIAVSVKVPAAQKVRPSATEVDLMYDDDEEEDEEIHIQAKVIMGNVNDTTINTEDDDDEEISRDGDDEDDVSSGGGRRRSGSTYLGGTLTPNSALRRAKPSFVEKQNSVMRECEEEINTRIREHRLGSTNSEELHTNTPIECEVSPHGGHDSEEYLQFKIDSRRRKDQ</sequence>
<feature type="compositionally biased region" description="Basic residues" evidence="1">
    <location>
        <begin position="10"/>
        <end position="23"/>
    </location>
</feature>
<name>A0A1I7ZK80_9BILA</name>
<feature type="compositionally biased region" description="Polar residues" evidence="1">
    <location>
        <begin position="117"/>
        <end position="127"/>
    </location>
</feature>
<feature type="compositionally biased region" description="Acidic residues" evidence="1">
    <location>
        <begin position="57"/>
        <end position="68"/>
    </location>
</feature>
<accession>A0A1I7ZK80</accession>
<feature type="compositionally biased region" description="Polar residues" evidence="1">
    <location>
        <begin position="161"/>
        <end position="173"/>
    </location>
</feature>
<evidence type="ECO:0000313" key="2">
    <source>
        <dbReference type="Proteomes" id="UP000095287"/>
    </source>
</evidence>
<feature type="region of interest" description="Disordered" evidence="1">
    <location>
        <begin position="1"/>
        <end position="33"/>
    </location>
</feature>
<proteinExistence type="predicted"/>
<protein>
    <submittedName>
        <fullName evidence="3">CHZ domain-containing protein</fullName>
    </submittedName>
</protein>
<feature type="compositionally biased region" description="Acidic residues" evidence="1">
    <location>
        <begin position="87"/>
        <end position="105"/>
    </location>
</feature>
<dbReference type="WBParaSite" id="L893_g27261.t1">
    <property type="protein sequence ID" value="L893_g27261.t1"/>
    <property type="gene ID" value="L893_g27261"/>
</dbReference>
<evidence type="ECO:0000313" key="3">
    <source>
        <dbReference type="WBParaSite" id="L893_g27261.t1"/>
    </source>
</evidence>
<reference evidence="3" key="1">
    <citation type="submission" date="2016-11" db="UniProtKB">
        <authorList>
            <consortium name="WormBaseParasite"/>
        </authorList>
    </citation>
    <scope>IDENTIFICATION</scope>
</reference>